<dbReference type="Proteomes" id="UP000009168">
    <property type="component" value="Unassembled WGS sequence"/>
</dbReference>
<dbReference type="RefSeq" id="XP_001030594.2">
    <property type="nucleotide sequence ID" value="XM_001030594.2"/>
</dbReference>
<name>Q22CD5_TETTS</name>
<dbReference type="HOGENOM" id="CLU_2595125_0_0_1"/>
<protein>
    <submittedName>
        <fullName evidence="1">Uncharacterized protein</fullName>
    </submittedName>
</protein>
<reference evidence="2" key="1">
    <citation type="journal article" date="2006" name="PLoS Biol.">
        <title>Macronuclear genome sequence of the ciliate Tetrahymena thermophila, a model eukaryote.</title>
        <authorList>
            <person name="Eisen J.A."/>
            <person name="Coyne R.S."/>
            <person name="Wu M."/>
            <person name="Wu D."/>
            <person name="Thiagarajan M."/>
            <person name="Wortman J.R."/>
            <person name="Badger J.H."/>
            <person name="Ren Q."/>
            <person name="Amedeo P."/>
            <person name="Jones K.M."/>
            <person name="Tallon L.J."/>
            <person name="Delcher A.L."/>
            <person name="Salzberg S.L."/>
            <person name="Silva J.C."/>
            <person name="Haas B.J."/>
            <person name="Majoros W.H."/>
            <person name="Farzad M."/>
            <person name="Carlton J.M."/>
            <person name="Smith R.K. Jr."/>
            <person name="Garg J."/>
            <person name="Pearlman R.E."/>
            <person name="Karrer K.M."/>
            <person name="Sun L."/>
            <person name="Manning G."/>
            <person name="Elde N.C."/>
            <person name="Turkewitz A.P."/>
            <person name="Asai D.J."/>
            <person name="Wilkes D.E."/>
            <person name="Wang Y."/>
            <person name="Cai H."/>
            <person name="Collins K."/>
            <person name="Stewart B.A."/>
            <person name="Lee S.R."/>
            <person name="Wilamowska K."/>
            <person name="Weinberg Z."/>
            <person name="Ruzzo W.L."/>
            <person name="Wloga D."/>
            <person name="Gaertig J."/>
            <person name="Frankel J."/>
            <person name="Tsao C.-C."/>
            <person name="Gorovsky M.A."/>
            <person name="Keeling P.J."/>
            <person name="Waller R.F."/>
            <person name="Patron N.J."/>
            <person name="Cherry J.M."/>
            <person name="Stover N.A."/>
            <person name="Krieger C.J."/>
            <person name="del Toro C."/>
            <person name="Ryder H.F."/>
            <person name="Williamson S.C."/>
            <person name="Barbeau R.A."/>
            <person name="Hamilton E.P."/>
            <person name="Orias E."/>
        </authorList>
    </citation>
    <scope>NUCLEOTIDE SEQUENCE [LARGE SCALE GENOMIC DNA]</scope>
    <source>
        <strain evidence="2">SB210</strain>
    </source>
</reference>
<gene>
    <name evidence="1" type="ORF">TTHERM_01054160</name>
</gene>
<proteinExistence type="predicted"/>
<dbReference type="InParanoid" id="Q22CD5"/>
<dbReference type="EMBL" id="GG662589">
    <property type="protein sequence ID" value="EAR82931.2"/>
    <property type="molecule type" value="Genomic_DNA"/>
</dbReference>
<dbReference type="KEGG" id="tet:TTHERM_01054160"/>
<dbReference type="AlphaFoldDB" id="Q22CD5"/>
<evidence type="ECO:0000313" key="2">
    <source>
        <dbReference type="Proteomes" id="UP000009168"/>
    </source>
</evidence>
<keyword evidence="2" id="KW-1185">Reference proteome</keyword>
<evidence type="ECO:0000313" key="1">
    <source>
        <dbReference type="EMBL" id="EAR82931.2"/>
    </source>
</evidence>
<dbReference type="GeneID" id="7836337"/>
<sequence length="104" mass="12597">MYNLNKQIFYRKSSYALLDIGFSKVNYPAKYDDTNPIKIYLKFLNKCNNLKQILQNQPANMNDIGCTQLRLSKLFSIISLNWRKMLVFIQLFFYSWKRRKRQID</sequence>
<accession>Q22CD5</accession>
<organism evidence="1 2">
    <name type="scientific">Tetrahymena thermophila (strain SB210)</name>
    <dbReference type="NCBI Taxonomy" id="312017"/>
    <lineage>
        <taxon>Eukaryota</taxon>
        <taxon>Sar</taxon>
        <taxon>Alveolata</taxon>
        <taxon>Ciliophora</taxon>
        <taxon>Intramacronucleata</taxon>
        <taxon>Oligohymenophorea</taxon>
        <taxon>Hymenostomatida</taxon>
        <taxon>Tetrahymenina</taxon>
        <taxon>Tetrahymenidae</taxon>
        <taxon>Tetrahymena</taxon>
    </lineage>
</organism>